<keyword evidence="8 14" id="KW-0675">Receptor</keyword>
<evidence type="ECO:0000256" key="4">
    <source>
        <dbReference type="ARBA" id="ARBA00022692"/>
    </source>
</evidence>
<dbReference type="SUPFAM" id="SSF56935">
    <property type="entry name" value="Porins"/>
    <property type="match status" value="1"/>
</dbReference>
<gene>
    <name evidence="14" type="ORF">J3U88_22575</name>
</gene>
<evidence type="ECO:0000256" key="3">
    <source>
        <dbReference type="ARBA" id="ARBA00022452"/>
    </source>
</evidence>
<sequence>MVSWLLLSVWLMGSLPTEPVAVHLRSDRVDDFTGWQLICDTDADFQFNRDGSLQLVIPERSAAFEVVDGARQTMFVGAWSTYGAGESIVIFVDGRGLNVHQVVSAGRTAQSTWDVAGEVSVIQPKDHPERVTAQTSDWLKEEAEVLLQKTNLGGGSPILRGMSGNRVLLMVDGFRLNNATFRLGLNQYLNSIPGANLEQFEVLGGPSGVQYGSDGLGGTVHLRTNDPAEQKGDALHYHGQISSADESTTHRLHGHAAFGNLAFAGHFSLNQYEDLEAPDPIGAQVPTGYDAWDGSLNITYKLNENQRVRIINSVSRGDNVPRTDRVISGRDLLWEYHPQEFRLHGVRFESSTPSLLMDHLDIGLGLMQQDEGRRRISSRSPDELELEQDRTETLQFNGSFTKVGQRSQWVYGFDFADDGVESAGLLTDLTTDTTVVAGSKFPDGSAFQTLGLFVTNESNLFGNHWLRLGLRHTWVELEGSLAEPIGNVRQKNSELTPTATWAMRNDRYVLNLGVSQGFRAPSLEDSLALGASNQGFDAPNPDLEPERLWNYELNLRFRLARATVEAGVYHARYEDLMDKVPGTWQGRDTYNGEQVFVIDNVGEAEVNGASLQIQGQVGLRHGWRADAAWTKGTNTENDEPMRRIPPLRGNLSWRYRAGQWNLSGVFSWADRQDRLSSGDISDNRIPEGGTPGYGVFHLRGNYRFNEFLDVKAGFENLTDKLYKSHGSGVYEPGRRLMLGLQASWR</sequence>
<name>A0A8J7U6B5_9BACT</name>
<dbReference type="PANTHER" id="PTHR30069">
    <property type="entry name" value="TONB-DEPENDENT OUTER MEMBRANE RECEPTOR"/>
    <property type="match status" value="1"/>
</dbReference>
<comment type="similarity">
    <text evidence="10 11">Belongs to the TonB-dependent receptor family.</text>
</comment>
<dbReference type="InterPro" id="IPR036942">
    <property type="entry name" value="Beta-barrel_TonB_sf"/>
</dbReference>
<evidence type="ECO:0000313" key="14">
    <source>
        <dbReference type="EMBL" id="MBO1321283.1"/>
    </source>
</evidence>
<protein>
    <submittedName>
        <fullName evidence="14">TonB-dependent receptor</fullName>
    </submittedName>
</protein>
<feature type="domain" description="TonB-dependent receptor-like beta-barrel" evidence="12">
    <location>
        <begin position="287"/>
        <end position="717"/>
    </location>
</feature>
<dbReference type="EMBL" id="JAFREP010000023">
    <property type="protein sequence ID" value="MBO1321283.1"/>
    <property type="molecule type" value="Genomic_DNA"/>
</dbReference>
<evidence type="ECO:0000256" key="8">
    <source>
        <dbReference type="ARBA" id="ARBA00023170"/>
    </source>
</evidence>
<evidence type="ECO:0000256" key="6">
    <source>
        <dbReference type="ARBA" id="ARBA00023077"/>
    </source>
</evidence>
<keyword evidence="5" id="KW-0732">Signal</keyword>
<evidence type="ECO:0000256" key="10">
    <source>
        <dbReference type="PROSITE-ProRule" id="PRU01360"/>
    </source>
</evidence>
<evidence type="ECO:0000256" key="9">
    <source>
        <dbReference type="ARBA" id="ARBA00023237"/>
    </source>
</evidence>
<keyword evidence="9 10" id="KW-0998">Cell outer membrane</keyword>
<reference evidence="14" key="1">
    <citation type="submission" date="2021-03" db="EMBL/GenBank/DDBJ databases">
        <authorList>
            <person name="Wang G."/>
        </authorList>
    </citation>
    <scope>NUCLEOTIDE SEQUENCE</scope>
    <source>
        <strain evidence="14">KCTC 12899</strain>
    </source>
</reference>
<evidence type="ECO:0000256" key="11">
    <source>
        <dbReference type="RuleBase" id="RU003357"/>
    </source>
</evidence>
<keyword evidence="4 10" id="KW-0812">Transmembrane</keyword>
<feature type="domain" description="TonB-dependent receptor plug" evidence="13">
    <location>
        <begin position="114"/>
        <end position="219"/>
    </location>
</feature>
<keyword evidence="3 10" id="KW-1134">Transmembrane beta strand</keyword>
<evidence type="ECO:0000256" key="7">
    <source>
        <dbReference type="ARBA" id="ARBA00023136"/>
    </source>
</evidence>
<dbReference type="Proteomes" id="UP000664417">
    <property type="component" value="Unassembled WGS sequence"/>
</dbReference>
<organism evidence="14 15">
    <name type="scientific">Acanthopleuribacter pedis</name>
    <dbReference type="NCBI Taxonomy" id="442870"/>
    <lineage>
        <taxon>Bacteria</taxon>
        <taxon>Pseudomonadati</taxon>
        <taxon>Acidobacteriota</taxon>
        <taxon>Holophagae</taxon>
        <taxon>Acanthopleuribacterales</taxon>
        <taxon>Acanthopleuribacteraceae</taxon>
        <taxon>Acanthopleuribacter</taxon>
    </lineage>
</organism>
<dbReference type="GO" id="GO:0009279">
    <property type="term" value="C:cell outer membrane"/>
    <property type="evidence" value="ECO:0007669"/>
    <property type="project" value="UniProtKB-SubCell"/>
</dbReference>
<dbReference type="InterPro" id="IPR012910">
    <property type="entry name" value="Plug_dom"/>
</dbReference>
<dbReference type="PANTHER" id="PTHR30069:SF29">
    <property type="entry name" value="HEMOGLOBIN AND HEMOGLOBIN-HAPTOGLOBIN-BINDING PROTEIN 1-RELATED"/>
    <property type="match status" value="1"/>
</dbReference>
<dbReference type="AlphaFoldDB" id="A0A8J7U6B5"/>
<keyword evidence="15" id="KW-1185">Reference proteome</keyword>
<evidence type="ECO:0000256" key="5">
    <source>
        <dbReference type="ARBA" id="ARBA00022729"/>
    </source>
</evidence>
<keyword evidence="2 10" id="KW-0813">Transport</keyword>
<evidence type="ECO:0000313" key="15">
    <source>
        <dbReference type="Proteomes" id="UP000664417"/>
    </source>
</evidence>
<dbReference type="RefSeq" id="WP_207861258.1">
    <property type="nucleotide sequence ID" value="NZ_JAFREP010000023.1"/>
</dbReference>
<comment type="subcellular location">
    <subcellularLocation>
        <location evidence="1 10">Cell outer membrane</location>
        <topology evidence="1 10">Multi-pass membrane protein</topology>
    </subcellularLocation>
</comment>
<keyword evidence="7 10" id="KW-0472">Membrane</keyword>
<evidence type="ECO:0000256" key="1">
    <source>
        <dbReference type="ARBA" id="ARBA00004571"/>
    </source>
</evidence>
<evidence type="ECO:0000259" key="12">
    <source>
        <dbReference type="Pfam" id="PF00593"/>
    </source>
</evidence>
<dbReference type="GO" id="GO:0044718">
    <property type="term" value="P:siderophore transmembrane transport"/>
    <property type="evidence" value="ECO:0007669"/>
    <property type="project" value="TreeGrafter"/>
</dbReference>
<evidence type="ECO:0000256" key="2">
    <source>
        <dbReference type="ARBA" id="ARBA00022448"/>
    </source>
</evidence>
<dbReference type="InterPro" id="IPR000531">
    <property type="entry name" value="Beta-barrel_TonB"/>
</dbReference>
<dbReference type="InterPro" id="IPR039426">
    <property type="entry name" value="TonB-dep_rcpt-like"/>
</dbReference>
<dbReference type="GO" id="GO:0015344">
    <property type="term" value="F:siderophore uptake transmembrane transporter activity"/>
    <property type="evidence" value="ECO:0007669"/>
    <property type="project" value="TreeGrafter"/>
</dbReference>
<keyword evidence="6 11" id="KW-0798">TonB box</keyword>
<dbReference type="InterPro" id="IPR037066">
    <property type="entry name" value="Plug_dom_sf"/>
</dbReference>
<dbReference type="Pfam" id="PF07715">
    <property type="entry name" value="Plug"/>
    <property type="match status" value="1"/>
</dbReference>
<dbReference type="Pfam" id="PF00593">
    <property type="entry name" value="TonB_dep_Rec_b-barrel"/>
    <property type="match status" value="1"/>
</dbReference>
<evidence type="ECO:0000259" key="13">
    <source>
        <dbReference type="Pfam" id="PF07715"/>
    </source>
</evidence>
<proteinExistence type="inferred from homology"/>
<accession>A0A8J7U6B5</accession>
<dbReference type="Gene3D" id="2.170.130.10">
    <property type="entry name" value="TonB-dependent receptor, plug domain"/>
    <property type="match status" value="1"/>
</dbReference>
<comment type="caution">
    <text evidence="14">The sequence shown here is derived from an EMBL/GenBank/DDBJ whole genome shotgun (WGS) entry which is preliminary data.</text>
</comment>
<dbReference type="PROSITE" id="PS52016">
    <property type="entry name" value="TONB_DEPENDENT_REC_3"/>
    <property type="match status" value="1"/>
</dbReference>
<dbReference type="Gene3D" id="2.40.170.20">
    <property type="entry name" value="TonB-dependent receptor, beta-barrel domain"/>
    <property type="match status" value="1"/>
</dbReference>